<dbReference type="OrthoDB" id="9791652at2"/>
<dbReference type="EMBL" id="ACJM01000008">
    <property type="protein sequence ID" value="EEG77328.1"/>
    <property type="molecule type" value="Genomic_DNA"/>
</dbReference>
<sequence>MKTGWKIILLVVSVAVGLYLLFTGVYYATYGAVGFCNRCHIIEPYVASWEEQPHSGVNCMFCHEMRGFVGKLESQARGINNMYKYVTGQYSAPIEARVFEQNCFSCHVGDYRQFPQAAKLIRGDKKHYEIIQENRSCLECHRDVGHGLNLLITPDFSGIR</sequence>
<keyword evidence="4" id="KW-0479">Metal-binding</keyword>
<evidence type="ECO:0000256" key="4">
    <source>
        <dbReference type="ARBA" id="ARBA00022723"/>
    </source>
</evidence>
<dbReference type="STRING" id="555088.DealDRAFT_1785"/>
<keyword evidence="7" id="KW-0812">Transmembrane</keyword>
<dbReference type="InterPro" id="IPR005126">
    <property type="entry name" value="NapC/NirT_cyt_c_N"/>
</dbReference>
<dbReference type="RefSeq" id="WP_008516717.1">
    <property type="nucleotide sequence ID" value="NZ_ACJM01000008.1"/>
</dbReference>
<keyword evidence="7" id="KW-1133">Transmembrane helix</keyword>
<evidence type="ECO:0000256" key="3">
    <source>
        <dbReference type="ARBA" id="ARBA00022617"/>
    </source>
</evidence>
<evidence type="ECO:0000256" key="7">
    <source>
        <dbReference type="SAM" id="Phobius"/>
    </source>
</evidence>
<gene>
    <name evidence="9" type="ORF">DealDRAFT_1785</name>
</gene>
<dbReference type="SUPFAM" id="SSF48695">
    <property type="entry name" value="Multiheme cytochromes"/>
    <property type="match status" value="1"/>
</dbReference>
<dbReference type="GO" id="GO:0046872">
    <property type="term" value="F:metal ion binding"/>
    <property type="evidence" value="ECO:0007669"/>
    <property type="project" value="UniProtKB-KW"/>
</dbReference>
<dbReference type="Proteomes" id="UP000006443">
    <property type="component" value="Unassembled WGS sequence"/>
</dbReference>
<keyword evidence="5" id="KW-0249">Electron transport</keyword>
<dbReference type="eggNOG" id="COG3005">
    <property type="taxonomic scope" value="Bacteria"/>
</dbReference>
<proteinExistence type="predicted"/>
<protein>
    <recommendedName>
        <fullName evidence="8">NapC/NirT cytochrome c N-terminal domain-containing protein</fullName>
    </recommendedName>
</protein>
<evidence type="ECO:0000256" key="5">
    <source>
        <dbReference type="ARBA" id="ARBA00022982"/>
    </source>
</evidence>
<name>C0GH26_DETAL</name>
<comment type="caution">
    <text evidence="9">The sequence shown here is derived from an EMBL/GenBank/DDBJ whole genome shotgun (WGS) entry which is preliminary data.</text>
</comment>
<evidence type="ECO:0000256" key="2">
    <source>
        <dbReference type="ARBA" id="ARBA00022448"/>
    </source>
</evidence>
<evidence type="ECO:0000256" key="6">
    <source>
        <dbReference type="ARBA" id="ARBA00023004"/>
    </source>
</evidence>
<comment type="subcellular location">
    <subcellularLocation>
        <location evidence="1">Cell envelope</location>
    </subcellularLocation>
</comment>
<keyword evidence="2" id="KW-0813">Transport</keyword>
<reference evidence="9 10" key="1">
    <citation type="submission" date="2009-02" db="EMBL/GenBank/DDBJ databases">
        <title>Sequencing of the draft genome and assembly of Dethiobacter alkaliphilus AHT 1.</title>
        <authorList>
            <consortium name="US DOE Joint Genome Institute (JGI-PGF)"/>
            <person name="Lucas S."/>
            <person name="Copeland A."/>
            <person name="Lapidus A."/>
            <person name="Glavina del Rio T."/>
            <person name="Dalin E."/>
            <person name="Tice H."/>
            <person name="Bruce D."/>
            <person name="Goodwin L."/>
            <person name="Pitluck S."/>
            <person name="Larimer F."/>
            <person name="Land M.L."/>
            <person name="Hauser L."/>
            <person name="Muyzer G."/>
        </authorList>
    </citation>
    <scope>NUCLEOTIDE SEQUENCE [LARGE SCALE GENOMIC DNA]</scope>
    <source>
        <strain evidence="9 10">AHT 1</strain>
    </source>
</reference>
<feature type="domain" description="NapC/NirT cytochrome c N-terminal" evidence="8">
    <location>
        <begin position="8"/>
        <end position="148"/>
    </location>
</feature>
<dbReference type="InterPro" id="IPR038266">
    <property type="entry name" value="NapC/NirT_cytc_sf"/>
</dbReference>
<evidence type="ECO:0000313" key="9">
    <source>
        <dbReference type="EMBL" id="EEG77328.1"/>
    </source>
</evidence>
<organism evidence="9 10">
    <name type="scientific">Dethiobacter alkaliphilus AHT 1</name>
    <dbReference type="NCBI Taxonomy" id="555088"/>
    <lineage>
        <taxon>Bacteria</taxon>
        <taxon>Bacillati</taxon>
        <taxon>Bacillota</taxon>
        <taxon>Dethiobacteria</taxon>
        <taxon>Dethiobacterales</taxon>
        <taxon>Dethiobacteraceae</taxon>
        <taxon>Dethiobacter</taxon>
    </lineage>
</organism>
<accession>C0GH26</accession>
<dbReference type="InterPro" id="IPR036280">
    <property type="entry name" value="Multihaem_cyt_sf"/>
</dbReference>
<evidence type="ECO:0000259" key="8">
    <source>
        <dbReference type="Pfam" id="PF03264"/>
    </source>
</evidence>
<keyword evidence="3" id="KW-0349">Heme</keyword>
<keyword evidence="10" id="KW-1185">Reference proteome</keyword>
<dbReference type="Pfam" id="PF03264">
    <property type="entry name" value="Cytochrom_NNT"/>
    <property type="match status" value="1"/>
</dbReference>
<dbReference type="GO" id="GO:0030313">
    <property type="term" value="C:cell envelope"/>
    <property type="evidence" value="ECO:0007669"/>
    <property type="project" value="UniProtKB-SubCell"/>
</dbReference>
<evidence type="ECO:0000256" key="1">
    <source>
        <dbReference type="ARBA" id="ARBA00004196"/>
    </source>
</evidence>
<feature type="transmembrane region" description="Helical" evidence="7">
    <location>
        <begin position="7"/>
        <end position="28"/>
    </location>
</feature>
<dbReference type="Gene3D" id="1.10.3820.10">
    <property type="entry name" value="Di-heme elbow motif domain"/>
    <property type="match status" value="1"/>
</dbReference>
<evidence type="ECO:0000313" key="10">
    <source>
        <dbReference type="Proteomes" id="UP000006443"/>
    </source>
</evidence>
<keyword evidence="7" id="KW-0472">Membrane</keyword>
<dbReference type="AlphaFoldDB" id="C0GH26"/>
<keyword evidence="6" id="KW-0408">Iron</keyword>